<feature type="region of interest" description="Disordered" evidence="1">
    <location>
        <begin position="1"/>
        <end position="20"/>
    </location>
</feature>
<evidence type="ECO:0000313" key="2">
    <source>
        <dbReference type="EMBL" id="VVC39598.1"/>
    </source>
</evidence>
<name>A0A5E4NAW7_9HEMI</name>
<protein>
    <submittedName>
        <fullName evidence="2">Uncharacterized protein</fullName>
    </submittedName>
</protein>
<proteinExistence type="predicted"/>
<evidence type="ECO:0000256" key="1">
    <source>
        <dbReference type="SAM" id="MobiDB-lite"/>
    </source>
</evidence>
<accession>A0A5E4NAW7</accession>
<dbReference type="Proteomes" id="UP000325440">
    <property type="component" value="Unassembled WGS sequence"/>
</dbReference>
<dbReference type="AlphaFoldDB" id="A0A5E4NAW7"/>
<keyword evidence="3" id="KW-1185">Reference proteome</keyword>
<reference evidence="2 3" key="1">
    <citation type="submission" date="2019-08" db="EMBL/GenBank/DDBJ databases">
        <authorList>
            <person name="Alioto T."/>
            <person name="Alioto T."/>
            <person name="Gomez Garrido J."/>
        </authorList>
    </citation>
    <scope>NUCLEOTIDE SEQUENCE [LARGE SCALE GENOMIC DNA]</scope>
</reference>
<organism evidence="2 3">
    <name type="scientific">Cinara cedri</name>
    <dbReference type="NCBI Taxonomy" id="506608"/>
    <lineage>
        <taxon>Eukaryota</taxon>
        <taxon>Metazoa</taxon>
        <taxon>Ecdysozoa</taxon>
        <taxon>Arthropoda</taxon>
        <taxon>Hexapoda</taxon>
        <taxon>Insecta</taxon>
        <taxon>Pterygota</taxon>
        <taxon>Neoptera</taxon>
        <taxon>Paraneoptera</taxon>
        <taxon>Hemiptera</taxon>
        <taxon>Sternorrhyncha</taxon>
        <taxon>Aphidomorpha</taxon>
        <taxon>Aphidoidea</taxon>
        <taxon>Aphididae</taxon>
        <taxon>Lachninae</taxon>
        <taxon>Cinara</taxon>
    </lineage>
</organism>
<sequence length="76" mass="8461">MYSNLNNLDPNAGIVHNHGPNEDDIQVSKCLLKIKEKTQSTQVNPVEIYAEGINSLSSSCKPRIPVEDVVKRTVRN</sequence>
<dbReference type="EMBL" id="CABPRJ010001896">
    <property type="protein sequence ID" value="VVC39598.1"/>
    <property type="molecule type" value="Genomic_DNA"/>
</dbReference>
<evidence type="ECO:0000313" key="3">
    <source>
        <dbReference type="Proteomes" id="UP000325440"/>
    </source>
</evidence>
<gene>
    <name evidence="2" type="ORF">CINCED_3A002353</name>
</gene>
<dbReference type="OrthoDB" id="6621667at2759"/>